<organism evidence="1 2">
    <name type="scientific">Clostridium vincentii</name>
    <dbReference type="NCBI Taxonomy" id="52704"/>
    <lineage>
        <taxon>Bacteria</taxon>
        <taxon>Bacillati</taxon>
        <taxon>Bacillota</taxon>
        <taxon>Clostridia</taxon>
        <taxon>Eubacteriales</taxon>
        <taxon>Clostridiaceae</taxon>
        <taxon>Clostridium</taxon>
    </lineage>
</organism>
<dbReference type="SUPFAM" id="SSF53335">
    <property type="entry name" value="S-adenosyl-L-methionine-dependent methyltransferases"/>
    <property type="match status" value="1"/>
</dbReference>
<dbReference type="Proteomes" id="UP000239471">
    <property type="component" value="Unassembled WGS sequence"/>
</dbReference>
<evidence type="ECO:0000313" key="1">
    <source>
        <dbReference type="EMBL" id="PRR83374.1"/>
    </source>
</evidence>
<sequence>MGKTLVINMNDVYIKGDILDVAKENTGIIYNISKETEEELSIDYIDADNKNILRRSEYDACTFFFNISSIWGFKKRESLFKEVYTYLKETGEIYIWDIKKERGNFIDNKVEVVLPGDKVKRVVLKNYNPLITCSIEEVKKTLEKYYEIVETKTWEDIFFIKGVKKKVP</sequence>
<dbReference type="EMBL" id="PVXQ01000007">
    <property type="protein sequence ID" value="PRR83374.1"/>
    <property type="molecule type" value="Genomic_DNA"/>
</dbReference>
<proteinExistence type="predicted"/>
<protein>
    <recommendedName>
        <fullName evidence="3">Methyltransferase type 11 domain-containing protein</fullName>
    </recommendedName>
</protein>
<comment type="caution">
    <text evidence="1">The sequence shown here is derived from an EMBL/GenBank/DDBJ whole genome shotgun (WGS) entry which is preliminary data.</text>
</comment>
<dbReference type="Gene3D" id="3.40.50.150">
    <property type="entry name" value="Vaccinia Virus protein VP39"/>
    <property type="match status" value="1"/>
</dbReference>
<dbReference type="InterPro" id="IPR029063">
    <property type="entry name" value="SAM-dependent_MTases_sf"/>
</dbReference>
<dbReference type="AlphaFoldDB" id="A0A2T0BHL7"/>
<accession>A0A2T0BHL7</accession>
<keyword evidence="2" id="KW-1185">Reference proteome</keyword>
<evidence type="ECO:0008006" key="3">
    <source>
        <dbReference type="Google" id="ProtNLM"/>
    </source>
</evidence>
<name>A0A2T0BHL7_9CLOT</name>
<reference evidence="1 2" key="1">
    <citation type="submission" date="2018-03" db="EMBL/GenBank/DDBJ databases">
        <title>Genome sequence of Clostridium vincentii DSM 10228.</title>
        <authorList>
            <person name="Poehlein A."/>
            <person name="Daniel R."/>
        </authorList>
    </citation>
    <scope>NUCLEOTIDE SEQUENCE [LARGE SCALE GENOMIC DNA]</scope>
    <source>
        <strain evidence="1 2">DSM 10228</strain>
    </source>
</reference>
<dbReference type="OrthoDB" id="1929483at2"/>
<evidence type="ECO:0000313" key="2">
    <source>
        <dbReference type="Proteomes" id="UP000239471"/>
    </source>
</evidence>
<gene>
    <name evidence="1" type="ORF">CLVI_09210</name>
</gene>